<dbReference type="PIRSF" id="PIRSF000137">
    <property type="entry name" value="Alcohol_oxidase"/>
    <property type="match status" value="1"/>
</dbReference>
<sequence length="534" mass="55445">MGMRHEGYDYAVIGAGAAGCVMAARLAGAGARVALIEAGGPDRDPLIGVPGANVVTGTAPGLNWNYQTEPVPALDGRDLYWAQGRVLGGSGSINGMMYLRGQPADFDHWRDLGNPGWGYAEALAAFRRAETNERGASDLHGGDGPLQVSEGVATAPICDLFLEAAAAAGHGVTDDLNRPSEDAFGHCDMTLRRGRRSSPATAYLRPARAAGGITVLTGATAARLILRAGRATGVLVRGKDGPREIAVEREVIVSAGAVNSPALLMRSGLGPAADLRGLGIAVAADLPGVGANLQNHPCYKLMFACSAPVTAYVHVRPVGAARAGLDYLIRRGGPLARGLFPTAGIFRTGAGDHGLAQVCLAPALVIRRKPGVLGILPRRHGFTLLVNQGIPRSTGRVRLVSADPEAWPAIHPDYFGDPRDMDDLAAAVAHLREMVLDGPLARVIEAELQPAAAPATPAELVADIRATATTHFHAVGTCRMGPDEAAVVGPDLRVRGVEGLRVVDASVMPRIINGNTFAATVMVAERAAAMMLGE</sequence>
<feature type="domain" description="Glucose-methanol-choline oxidoreductase N-terminal" evidence="8">
    <location>
        <begin position="256"/>
        <end position="270"/>
    </location>
</feature>
<feature type="domain" description="Glucose-methanol-choline oxidoreductase N-terminal" evidence="7">
    <location>
        <begin position="84"/>
        <end position="107"/>
    </location>
</feature>
<gene>
    <name evidence="9" type="ORF">DI556_20200</name>
</gene>
<dbReference type="AlphaFoldDB" id="A0A2W5PVF1"/>
<evidence type="ECO:0000259" key="7">
    <source>
        <dbReference type="PROSITE" id="PS00623"/>
    </source>
</evidence>
<proteinExistence type="inferred from homology"/>
<keyword evidence="4 5" id="KW-0274">FAD</keyword>
<dbReference type="InterPro" id="IPR000172">
    <property type="entry name" value="GMC_OxRdtase_N"/>
</dbReference>
<dbReference type="PANTHER" id="PTHR11552:SF147">
    <property type="entry name" value="CHOLINE DEHYDROGENASE, MITOCHONDRIAL"/>
    <property type="match status" value="1"/>
</dbReference>
<dbReference type="GO" id="GO:0016614">
    <property type="term" value="F:oxidoreductase activity, acting on CH-OH group of donors"/>
    <property type="evidence" value="ECO:0007669"/>
    <property type="project" value="InterPro"/>
</dbReference>
<keyword evidence="3 6" id="KW-0285">Flavoprotein</keyword>
<evidence type="ECO:0000256" key="4">
    <source>
        <dbReference type="ARBA" id="ARBA00022827"/>
    </source>
</evidence>
<evidence type="ECO:0000256" key="3">
    <source>
        <dbReference type="ARBA" id="ARBA00022630"/>
    </source>
</evidence>
<name>A0A2W5PVF1_RHOSU</name>
<dbReference type="PROSITE" id="PS51257">
    <property type="entry name" value="PROKAR_LIPOPROTEIN"/>
    <property type="match status" value="1"/>
</dbReference>
<dbReference type="SUPFAM" id="SSF51905">
    <property type="entry name" value="FAD/NAD(P)-binding domain"/>
    <property type="match status" value="1"/>
</dbReference>
<dbReference type="Gene3D" id="3.50.50.60">
    <property type="entry name" value="FAD/NAD(P)-binding domain"/>
    <property type="match status" value="1"/>
</dbReference>
<dbReference type="PROSITE" id="PS00624">
    <property type="entry name" value="GMC_OXRED_2"/>
    <property type="match status" value="1"/>
</dbReference>
<evidence type="ECO:0000259" key="8">
    <source>
        <dbReference type="PROSITE" id="PS00624"/>
    </source>
</evidence>
<dbReference type="GO" id="GO:0050660">
    <property type="term" value="F:flavin adenine dinucleotide binding"/>
    <property type="evidence" value="ECO:0007669"/>
    <property type="project" value="InterPro"/>
</dbReference>
<dbReference type="InterPro" id="IPR036188">
    <property type="entry name" value="FAD/NAD-bd_sf"/>
</dbReference>
<evidence type="ECO:0000256" key="6">
    <source>
        <dbReference type="RuleBase" id="RU003968"/>
    </source>
</evidence>
<evidence type="ECO:0000256" key="2">
    <source>
        <dbReference type="ARBA" id="ARBA00010790"/>
    </source>
</evidence>
<organism evidence="9 10">
    <name type="scientific">Rhodovulum sulfidophilum</name>
    <name type="common">Rhodobacter sulfidophilus</name>
    <dbReference type="NCBI Taxonomy" id="35806"/>
    <lineage>
        <taxon>Bacteria</taxon>
        <taxon>Pseudomonadati</taxon>
        <taxon>Pseudomonadota</taxon>
        <taxon>Alphaproteobacteria</taxon>
        <taxon>Rhodobacterales</taxon>
        <taxon>Paracoccaceae</taxon>
        <taxon>Rhodovulum</taxon>
    </lineage>
</organism>
<comment type="similarity">
    <text evidence="2 6">Belongs to the GMC oxidoreductase family.</text>
</comment>
<dbReference type="InterPro" id="IPR012132">
    <property type="entry name" value="GMC_OxRdtase"/>
</dbReference>
<dbReference type="PROSITE" id="PS00623">
    <property type="entry name" value="GMC_OXRED_1"/>
    <property type="match status" value="1"/>
</dbReference>
<dbReference type="Proteomes" id="UP000249185">
    <property type="component" value="Unassembled WGS sequence"/>
</dbReference>
<dbReference type="Pfam" id="PF05199">
    <property type="entry name" value="GMC_oxred_C"/>
    <property type="match status" value="1"/>
</dbReference>
<dbReference type="SUPFAM" id="SSF54373">
    <property type="entry name" value="FAD-linked reductases, C-terminal domain"/>
    <property type="match status" value="1"/>
</dbReference>
<evidence type="ECO:0000313" key="9">
    <source>
        <dbReference type="EMBL" id="PZQ46423.1"/>
    </source>
</evidence>
<comment type="cofactor">
    <cofactor evidence="1 5">
        <name>FAD</name>
        <dbReference type="ChEBI" id="CHEBI:57692"/>
    </cofactor>
</comment>
<dbReference type="EMBL" id="QFPW01000025">
    <property type="protein sequence ID" value="PZQ46423.1"/>
    <property type="molecule type" value="Genomic_DNA"/>
</dbReference>
<feature type="binding site" evidence="5">
    <location>
        <position position="86"/>
    </location>
    <ligand>
        <name>FAD</name>
        <dbReference type="ChEBI" id="CHEBI:57692"/>
    </ligand>
</feature>
<dbReference type="Pfam" id="PF00732">
    <property type="entry name" value="GMC_oxred_N"/>
    <property type="match status" value="1"/>
</dbReference>
<dbReference type="Gene3D" id="3.30.560.10">
    <property type="entry name" value="Glucose Oxidase, domain 3"/>
    <property type="match status" value="1"/>
</dbReference>
<evidence type="ECO:0000256" key="1">
    <source>
        <dbReference type="ARBA" id="ARBA00001974"/>
    </source>
</evidence>
<dbReference type="PANTHER" id="PTHR11552">
    <property type="entry name" value="GLUCOSE-METHANOL-CHOLINE GMC OXIDOREDUCTASE"/>
    <property type="match status" value="1"/>
</dbReference>
<evidence type="ECO:0000256" key="5">
    <source>
        <dbReference type="PIRSR" id="PIRSR000137-2"/>
    </source>
</evidence>
<evidence type="ECO:0000313" key="10">
    <source>
        <dbReference type="Proteomes" id="UP000249185"/>
    </source>
</evidence>
<comment type="caution">
    <text evidence="9">The sequence shown here is derived from an EMBL/GenBank/DDBJ whole genome shotgun (WGS) entry which is preliminary data.</text>
</comment>
<protein>
    <submittedName>
        <fullName evidence="9">Glucose-methanol-choline oxidoreductase</fullName>
    </submittedName>
</protein>
<reference evidence="9 10" key="1">
    <citation type="submission" date="2017-08" db="EMBL/GenBank/DDBJ databases">
        <title>Infants hospitalized years apart are colonized by the same room-sourced microbial strains.</title>
        <authorList>
            <person name="Brooks B."/>
            <person name="Olm M.R."/>
            <person name="Firek B.A."/>
            <person name="Baker R."/>
            <person name="Thomas B.C."/>
            <person name="Morowitz M.J."/>
            <person name="Banfield J.F."/>
        </authorList>
    </citation>
    <scope>NUCLEOTIDE SEQUENCE [LARGE SCALE GENOMIC DNA]</scope>
    <source>
        <strain evidence="9">S2_005_002_R2_34</strain>
    </source>
</reference>
<accession>A0A2W5PVF1</accession>
<dbReference type="InterPro" id="IPR007867">
    <property type="entry name" value="GMC_OxRtase_C"/>
</dbReference>